<reference evidence="1 2" key="1">
    <citation type="journal article" date="2019" name="Mol. Biol. Evol.">
        <title>Blast fungal genomes show frequent chromosomal changes, gene gains and losses, and effector gene turnover.</title>
        <authorList>
            <person name="Gomez Luciano L.B."/>
            <person name="Jason Tsai I."/>
            <person name="Chuma I."/>
            <person name="Tosa Y."/>
            <person name="Chen Y.H."/>
            <person name="Li J.Y."/>
            <person name="Li M.Y."/>
            <person name="Jade Lu M.Y."/>
            <person name="Nakayashiki H."/>
            <person name="Li W.H."/>
        </authorList>
    </citation>
    <scope>NUCLEOTIDE SEQUENCE [LARGE SCALE GENOMIC DNA]</scope>
    <source>
        <strain evidence="1">MZ5-1-6</strain>
    </source>
</reference>
<evidence type="ECO:0000313" key="1">
    <source>
        <dbReference type="EMBL" id="QBZ54845.1"/>
    </source>
</evidence>
<sequence length="66" mass="6923">MANHVPEVACELEVGVVCRGSSSGSRGTRPALRYPPISGPGRVGVDEIQSRVSVQTCATNLWAALE</sequence>
<gene>
    <name evidence="1" type="ORF">PoMZ_10555</name>
</gene>
<dbReference type="AlphaFoldDB" id="A0A4V1C519"/>
<name>A0A4V1C519_PYROR</name>
<dbReference type="EMBL" id="CP034204">
    <property type="protein sequence ID" value="QBZ54845.1"/>
    <property type="molecule type" value="Genomic_DNA"/>
</dbReference>
<accession>A0A4V1C519</accession>
<evidence type="ECO:0000313" key="2">
    <source>
        <dbReference type="Proteomes" id="UP000294847"/>
    </source>
</evidence>
<proteinExistence type="predicted"/>
<dbReference type="Proteomes" id="UP000294847">
    <property type="component" value="Chromosome 1"/>
</dbReference>
<protein>
    <submittedName>
        <fullName evidence="1">Uncharacterized protein</fullName>
    </submittedName>
</protein>
<organism evidence="1 2">
    <name type="scientific">Pyricularia oryzae</name>
    <name type="common">Rice blast fungus</name>
    <name type="synonym">Magnaporthe oryzae</name>
    <dbReference type="NCBI Taxonomy" id="318829"/>
    <lineage>
        <taxon>Eukaryota</taxon>
        <taxon>Fungi</taxon>
        <taxon>Dikarya</taxon>
        <taxon>Ascomycota</taxon>
        <taxon>Pezizomycotina</taxon>
        <taxon>Sordariomycetes</taxon>
        <taxon>Sordariomycetidae</taxon>
        <taxon>Magnaporthales</taxon>
        <taxon>Pyriculariaceae</taxon>
        <taxon>Pyricularia</taxon>
    </lineage>
</organism>